<keyword evidence="7 10" id="KW-0472">Membrane</keyword>
<evidence type="ECO:0000256" key="10">
    <source>
        <dbReference type="HAMAP-Rule" id="MF_01043"/>
    </source>
</evidence>
<evidence type="ECO:0000256" key="7">
    <source>
        <dbReference type="ARBA" id="ARBA00023136"/>
    </source>
</evidence>
<feature type="transmembrane region" description="Helical" evidence="10">
    <location>
        <begin position="53"/>
        <end position="75"/>
    </location>
</feature>
<keyword evidence="4 10" id="KW-0812">Transmembrane</keyword>
<evidence type="ECO:0000256" key="5">
    <source>
        <dbReference type="ARBA" id="ARBA00022989"/>
    </source>
</evidence>
<keyword evidence="11" id="KW-0012">Acyltransferase</keyword>
<comment type="pathway">
    <text evidence="10">Lipid metabolism; phospholipid metabolism.</text>
</comment>
<evidence type="ECO:0000256" key="1">
    <source>
        <dbReference type="ARBA" id="ARBA00022475"/>
    </source>
</evidence>
<keyword evidence="5 10" id="KW-1133">Transmembrane helix</keyword>
<evidence type="ECO:0000256" key="8">
    <source>
        <dbReference type="ARBA" id="ARBA00023209"/>
    </source>
</evidence>
<sequence>MVEIGIIVLLAYLLGSIPSGLIIGKLFYGKDIREHGSGNLGGTNTFRTLGKRAGIVVTLADILKGTLATALPFFFGTEMQLHELIPGVFAVIGHMYPIFANFRGGKAVATSGGVLLFYAPLMFVIMLAIFIICLYITKYVSLSSILGALAALVYSIIIWDPPLVIVVAILAIFVIYRHRANIKRIKNKTEPKIKWLGGSAKP</sequence>
<dbReference type="Pfam" id="PF02660">
    <property type="entry name" value="G3P_acyltransf"/>
    <property type="match status" value="1"/>
</dbReference>
<dbReference type="PANTHER" id="PTHR30309:SF0">
    <property type="entry name" value="GLYCEROL-3-PHOSPHATE ACYLTRANSFERASE-RELATED"/>
    <property type="match status" value="1"/>
</dbReference>
<comment type="caution">
    <text evidence="11">The sequence shown here is derived from an EMBL/GenBank/DDBJ whole genome shotgun (WGS) entry which is preliminary data.</text>
</comment>
<comment type="similarity">
    <text evidence="10">Belongs to the PlsY family.</text>
</comment>
<keyword evidence="6 10" id="KW-0443">Lipid metabolism</keyword>
<comment type="subcellular location">
    <subcellularLocation>
        <location evidence="10">Cell membrane</location>
        <topology evidence="10">Multi-pass membrane protein</topology>
    </subcellularLocation>
</comment>
<keyword evidence="2 10" id="KW-0444">Lipid biosynthesis</keyword>
<comment type="subunit">
    <text evidence="10">Probably interacts with PlsX.</text>
</comment>
<dbReference type="Proteomes" id="UP001290455">
    <property type="component" value="Unassembled WGS sequence"/>
</dbReference>
<keyword evidence="12" id="KW-1185">Reference proteome</keyword>
<keyword evidence="9 10" id="KW-1208">Phospholipid metabolism</keyword>
<organism evidence="11 12">
    <name type="scientific">Robertmurraya mangrovi</name>
    <dbReference type="NCBI Taxonomy" id="3098077"/>
    <lineage>
        <taxon>Bacteria</taxon>
        <taxon>Bacillati</taxon>
        <taxon>Bacillota</taxon>
        <taxon>Bacilli</taxon>
        <taxon>Bacillales</taxon>
        <taxon>Bacillaceae</taxon>
        <taxon>Robertmurraya</taxon>
    </lineage>
</organism>
<feature type="transmembrane region" description="Helical" evidence="10">
    <location>
        <begin position="114"/>
        <end position="137"/>
    </location>
</feature>
<feature type="transmembrane region" description="Helical" evidence="10">
    <location>
        <begin position="149"/>
        <end position="176"/>
    </location>
</feature>
<dbReference type="RefSeq" id="WP_322447034.1">
    <property type="nucleotide sequence ID" value="NZ_JAXOFX010000008.1"/>
</dbReference>
<dbReference type="EMBL" id="JAXOFX010000008">
    <property type="protein sequence ID" value="MDZ5472734.1"/>
    <property type="molecule type" value="Genomic_DNA"/>
</dbReference>
<protein>
    <recommendedName>
        <fullName evidence="10">Glycerol-3-phosphate acyltransferase</fullName>
    </recommendedName>
    <alternativeName>
        <fullName evidence="10">Acyl-PO4 G3P acyltransferase</fullName>
    </alternativeName>
    <alternativeName>
        <fullName evidence="10">Acyl-phosphate--glycerol-3-phosphate acyltransferase</fullName>
    </alternativeName>
    <alternativeName>
        <fullName evidence="10">G3P acyltransferase</fullName>
        <shortName evidence="10">GPAT</shortName>
        <ecNumber evidence="10">2.3.1.275</ecNumber>
    </alternativeName>
    <alternativeName>
        <fullName evidence="10">Lysophosphatidic acid synthase</fullName>
        <shortName evidence="10">LPA synthase</shortName>
    </alternativeName>
</protein>
<dbReference type="NCBIfam" id="TIGR00023">
    <property type="entry name" value="glycerol-3-phosphate 1-O-acyltransferase PlsY"/>
    <property type="match status" value="1"/>
</dbReference>
<dbReference type="InterPro" id="IPR003811">
    <property type="entry name" value="G3P_acylTferase_PlsY"/>
</dbReference>
<feature type="transmembrane region" description="Helical" evidence="10">
    <location>
        <begin position="6"/>
        <end position="28"/>
    </location>
</feature>
<keyword evidence="3 10" id="KW-0808">Transferase</keyword>
<evidence type="ECO:0000256" key="9">
    <source>
        <dbReference type="ARBA" id="ARBA00023264"/>
    </source>
</evidence>
<reference evidence="11 12" key="1">
    <citation type="submission" date="2023-11" db="EMBL/GenBank/DDBJ databases">
        <title>Bacillus jintuensis, isolated from a mudflat on the Beibu Gulf coast.</title>
        <authorList>
            <person name="Li M."/>
        </authorList>
    </citation>
    <scope>NUCLEOTIDE SEQUENCE [LARGE SCALE GENOMIC DNA]</scope>
    <source>
        <strain evidence="11 12">31A1R</strain>
    </source>
</reference>
<accession>A0ABU5IZZ6</accession>
<dbReference type="HAMAP" id="MF_01043">
    <property type="entry name" value="PlsY"/>
    <property type="match status" value="1"/>
</dbReference>
<keyword evidence="1 10" id="KW-1003">Cell membrane</keyword>
<comment type="function">
    <text evidence="10">Catalyzes the transfer of an acyl group from acyl-phosphate (acyl-PO(4)) to glycerol-3-phosphate (G3P) to form lysophosphatidic acid (LPA). This enzyme utilizes acyl-phosphate as fatty acyl donor, but not acyl-CoA or acyl-ACP.</text>
</comment>
<dbReference type="GO" id="GO:0004366">
    <property type="term" value="F:glycerol-3-phosphate O-acyltransferase activity"/>
    <property type="evidence" value="ECO:0007669"/>
    <property type="project" value="UniProtKB-EC"/>
</dbReference>
<evidence type="ECO:0000256" key="4">
    <source>
        <dbReference type="ARBA" id="ARBA00022692"/>
    </source>
</evidence>
<evidence type="ECO:0000256" key="3">
    <source>
        <dbReference type="ARBA" id="ARBA00022679"/>
    </source>
</evidence>
<name>A0ABU5IZZ6_9BACI</name>
<proteinExistence type="inferred from homology"/>
<dbReference type="PANTHER" id="PTHR30309">
    <property type="entry name" value="INNER MEMBRANE PROTEIN YGIH"/>
    <property type="match status" value="1"/>
</dbReference>
<evidence type="ECO:0000256" key="6">
    <source>
        <dbReference type="ARBA" id="ARBA00023098"/>
    </source>
</evidence>
<evidence type="ECO:0000256" key="2">
    <source>
        <dbReference type="ARBA" id="ARBA00022516"/>
    </source>
</evidence>
<dbReference type="SMART" id="SM01207">
    <property type="entry name" value="G3P_acyltransf"/>
    <property type="match status" value="1"/>
</dbReference>
<evidence type="ECO:0000313" key="12">
    <source>
        <dbReference type="Proteomes" id="UP001290455"/>
    </source>
</evidence>
<evidence type="ECO:0000313" key="11">
    <source>
        <dbReference type="EMBL" id="MDZ5472734.1"/>
    </source>
</evidence>
<dbReference type="EC" id="2.3.1.275" evidence="10"/>
<keyword evidence="8 10" id="KW-0594">Phospholipid biosynthesis</keyword>
<feature type="transmembrane region" description="Helical" evidence="10">
    <location>
        <begin position="81"/>
        <end position="102"/>
    </location>
</feature>
<comment type="catalytic activity">
    <reaction evidence="10">
        <text>an acyl phosphate + sn-glycerol 3-phosphate = a 1-acyl-sn-glycero-3-phosphate + phosphate</text>
        <dbReference type="Rhea" id="RHEA:34075"/>
        <dbReference type="ChEBI" id="CHEBI:43474"/>
        <dbReference type="ChEBI" id="CHEBI:57597"/>
        <dbReference type="ChEBI" id="CHEBI:57970"/>
        <dbReference type="ChEBI" id="CHEBI:59918"/>
        <dbReference type="EC" id="2.3.1.275"/>
    </reaction>
</comment>
<gene>
    <name evidence="10 11" type="primary">plsY</name>
    <name evidence="11" type="ORF">SM124_13455</name>
</gene>